<dbReference type="InterPro" id="IPR017441">
    <property type="entry name" value="Protein_kinase_ATP_BS"/>
</dbReference>
<organism evidence="7 8">
    <name type="scientific">Rhodosorus marinus</name>
    <dbReference type="NCBI Taxonomy" id="101924"/>
    <lineage>
        <taxon>Eukaryota</taxon>
        <taxon>Rhodophyta</taxon>
        <taxon>Stylonematophyceae</taxon>
        <taxon>Stylonematales</taxon>
        <taxon>Stylonemataceae</taxon>
        <taxon>Rhodosorus</taxon>
    </lineage>
</organism>
<proteinExistence type="inferred from homology"/>
<accession>A0AAV8UMU9</accession>
<evidence type="ECO:0000256" key="5">
    <source>
        <dbReference type="SAM" id="MobiDB-lite"/>
    </source>
</evidence>
<dbReference type="GO" id="GO:0004674">
    <property type="term" value="F:protein serine/threonine kinase activity"/>
    <property type="evidence" value="ECO:0007669"/>
    <property type="project" value="UniProtKB-KW"/>
</dbReference>
<evidence type="ECO:0000256" key="3">
    <source>
        <dbReference type="PROSITE-ProRule" id="PRU10141"/>
    </source>
</evidence>
<keyword evidence="1 3" id="KW-0547">Nucleotide-binding</keyword>
<sequence length="491" mass="53961">MNGLVLSKHEDECSPADWCVPLLCCNVKTDRTTSSCRIDPINLELFCDEADLRSLTSRLGQVLKRNVEDYYDLGAKIGEGSNGTVRFGTNRKTGERVAIKVTDMSNLQAEQLLDMLVDVLILFLVNHKGIVKPIDYFESDRHVYLVVEYLAGGTLEERVINKRDNLREEEVKDIMRALFNAVNSLHDKDIVHRDLKIDNIVCTSASVPWSPKLIDLGSGILVDDCKTISGCGHSAVLYLAPEQVMNQPYTKAVDMWACGVVLYWLIEKVHPFFENNFGDIFRKIQKCELELGPIWDDYSPETRDLLYSLLKVNPAERLTAKDALNHPFVREDGAVEAGDESAFVRSNSITGPAKSLLRHLREGFPTKKTSGSSGSANGSMSSQILTPGTPTRRASGGSPSTRSFGCESPAVPVQKGSPKGAGRIGTVEFLAPSPSSTSSDTSERGSPRRARKYKAQAKSLLSKVSRKLQGPKSDGMFATDPTSMRRKSAAA</sequence>
<dbReference type="PROSITE" id="PS00108">
    <property type="entry name" value="PROTEIN_KINASE_ST"/>
    <property type="match status" value="1"/>
</dbReference>
<feature type="compositionally biased region" description="Low complexity" evidence="5">
    <location>
        <begin position="370"/>
        <end position="382"/>
    </location>
</feature>
<comment type="similarity">
    <text evidence="4">Belongs to the protein kinase superfamily.</text>
</comment>
<evidence type="ECO:0000259" key="6">
    <source>
        <dbReference type="PROSITE" id="PS50011"/>
    </source>
</evidence>
<keyword evidence="4" id="KW-0723">Serine/threonine-protein kinase</keyword>
<dbReference type="Proteomes" id="UP001157974">
    <property type="component" value="Unassembled WGS sequence"/>
</dbReference>
<dbReference type="PROSITE" id="PS50011">
    <property type="entry name" value="PROTEIN_KINASE_DOM"/>
    <property type="match status" value="1"/>
</dbReference>
<keyword evidence="4" id="KW-0418">Kinase</keyword>
<dbReference type="Pfam" id="PF00069">
    <property type="entry name" value="Pkinase"/>
    <property type="match status" value="1"/>
</dbReference>
<dbReference type="FunFam" id="1.10.510.10:FF:000571">
    <property type="entry name" value="Maternal embryonic leucine zipper kinase"/>
    <property type="match status" value="1"/>
</dbReference>
<feature type="binding site" evidence="3">
    <location>
        <position position="100"/>
    </location>
    <ligand>
        <name>ATP</name>
        <dbReference type="ChEBI" id="CHEBI:30616"/>
    </ligand>
</feature>
<dbReference type="AlphaFoldDB" id="A0AAV8UMU9"/>
<feature type="domain" description="Protein kinase" evidence="6">
    <location>
        <begin position="71"/>
        <end position="329"/>
    </location>
</feature>
<dbReference type="EMBL" id="JAMWBK010000006">
    <property type="protein sequence ID" value="KAJ8903828.1"/>
    <property type="molecule type" value="Genomic_DNA"/>
</dbReference>
<dbReference type="PANTHER" id="PTHR24347">
    <property type="entry name" value="SERINE/THREONINE-PROTEIN KINASE"/>
    <property type="match status" value="1"/>
</dbReference>
<dbReference type="PROSITE" id="PS00107">
    <property type="entry name" value="PROTEIN_KINASE_ATP"/>
    <property type="match status" value="1"/>
</dbReference>
<protein>
    <recommendedName>
        <fullName evidence="6">Protein kinase domain-containing protein</fullName>
    </recommendedName>
</protein>
<dbReference type="SUPFAM" id="SSF56112">
    <property type="entry name" value="Protein kinase-like (PK-like)"/>
    <property type="match status" value="1"/>
</dbReference>
<dbReference type="Gene3D" id="1.10.510.10">
    <property type="entry name" value="Transferase(Phosphotransferase) domain 1"/>
    <property type="match status" value="1"/>
</dbReference>
<dbReference type="InterPro" id="IPR000719">
    <property type="entry name" value="Prot_kinase_dom"/>
</dbReference>
<dbReference type="InterPro" id="IPR008271">
    <property type="entry name" value="Ser/Thr_kinase_AS"/>
</dbReference>
<evidence type="ECO:0000313" key="8">
    <source>
        <dbReference type="Proteomes" id="UP001157974"/>
    </source>
</evidence>
<dbReference type="GO" id="GO:0005524">
    <property type="term" value="F:ATP binding"/>
    <property type="evidence" value="ECO:0007669"/>
    <property type="project" value="UniProtKB-UniRule"/>
</dbReference>
<dbReference type="SMART" id="SM00220">
    <property type="entry name" value="S_TKc"/>
    <property type="match status" value="1"/>
</dbReference>
<comment type="caution">
    <text evidence="7">The sequence shown here is derived from an EMBL/GenBank/DDBJ whole genome shotgun (WGS) entry which is preliminary data.</text>
</comment>
<evidence type="ECO:0000256" key="2">
    <source>
        <dbReference type="ARBA" id="ARBA00022840"/>
    </source>
</evidence>
<evidence type="ECO:0000256" key="4">
    <source>
        <dbReference type="RuleBase" id="RU000304"/>
    </source>
</evidence>
<evidence type="ECO:0000256" key="1">
    <source>
        <dbReference type="ARBA" id="ARBA00022741"/>
    </source>
</evidence>
<dbReference type="InterPro" id="IPR011009">
    <property type="entry name" value="Kinase-like_dom_sf"/>
</dbReference>
<gene>
    <name evidence="7" type="ORF">NDN08_000361</name>
</gene>
<keyword evidence="4" id="KW-0808">Transferase</keyword>
<keyword evidence="2 3" id="KW-0067">ATP-binding</keyword>
<name>A0AAV8UMU9_9RHOD</name>
<keyword evidence="8" id="KW-1185">Reference proteome</keyword>
<reference evidence="7 8" key="1">
    <citation type="journal article" date="2023" name="Nat. Commun.">
        <title>Origin of minicircular mitochondrial genomes in red algae.</title>
        <authorList>
            <person name="Lee Y."/>
            <person name="Cho C.H."/>
            <person name="Lee Y.M."/>
            <person name="Park S.I."/>
            <person name="Yang J.H."/>
            <person name="West J.A."/>
            <person name="Bhattacharya D."/>
            <person name="Yoon H.S."/>
        </authorList>
    </citation>
    <scope>NUCLEOTIDE SEQUENCE [LARGE SCALE GENOMIC DNA]</scope>
    <source>
        <strain evidence="7 8">CCMP1338</strain>
        <tissue evidence="7">Whole cell</tissue>
    </source>
</reference>
<evidence type="ECO:0000313" key="7">
    <source>
        <dbReference type="EMBL" id="KAJ8903828.1"/>
    </source>
</evidence>
<feature type="region of interest" description="Disordered" evidence="5">
    <location>
        <begin position="364"/>
        <end position="491"/>
    </location>
</feature>